<evidence type="ECO:0000256" key="1">
    <source>
        <dbReference type="SAM" id="MobiDB-lite"/>
    </source>
</evidence>
<dbReference type="EMBL" id="JAPMSZ010000001">
    <property type="protein sequence ID" value="KAJ5114494.1"/>
    <property type="molecule type" value="Genomic_DNA"/>
</dbReference>
<dbReference type="InterPro" id="IPR024526">
    <property type="entry name" value="DUF3807"/>
</dbReference>
<evidence type="ECO:0000313" key="2">
    <source>
        <dbReference type="EMBL" id="KAJ5114494.1"/>
    </source>
</evidence>
<dbReference type="PANTHER" id="PTHR40642:SF1">
    <property type="entry name" value="YALI0F31295P"/>
    <property type="match status" value="1"/>
</dbReference>
<proteinExistence type="predicted"/>
<accession>A0A9W9KPK4</accession>
<comment type="caution">
    <text evidence="2">The sequence shown here is derived from an EMBL/GenBank/DDBJ whole genome shotgun (WGS) entry which is preliminary data.</text>
</comment>
<reference evidence="2" key="1">
    <citation type="submission" date="2022-11" db="EMBL/GenBank/DDBJ databases">
        <authorList>
            <person name="Petersen C."/>
        </authorList>
    </citation>
    <scope>NUCLEOTIDE SEQUENCE</scope>
    <source>
        <strain evidence="2">IBT 34128</strain>
    </source>
</reference>
<reference evidence="2" key="2">
    <citation type="journal article" date="2023" name="IMA Fungus">
        <title>Comparative genomic study of the Penicillium genus elucidates a diverse pangenome and 15 lateral gene transfer events.</title>
        <authorList>
            <person name="Petersen C."/>
            <person name="Sorensen T."/>
            <person name="Nielsen M.R."/>
            <person name="Sondergaard T.E."/>
            <person name="Sorensen J.L."/>
            <person name="Fitzpatrick D.A."/>
            <person name="Frisvad J.C."/>
            <person name="Nielsen K.L."/>
        </authorList>
    </citation>
    <scope>NUCLEOTIDE SEQUENCE</scope>
    <source>
        <strain evidence="2">IBT 34128</strain>
    </source>
</reference>
<dbReference type="RefSeq" id="XP_056515687.1">
    <property type="nucleotide sequence ID" value="XM_056650837.1"/>
</dbReference>
<keyword evidence="3" id="KW-1185">Reference proteome</keyword>
<gene>
    <name evidence="2" type="ORF">NUU61_000253</name>
</gene>
<organism evidence="2 3">
    <name type="scientific">Penicillium alfredii</name>
    <dbReference type="NCBI Taxonomy" id="1506179"/>
    <lineage>
        <taxon>Eukaryota</taxon>
        <taxon>Fungi</taxon>
        <taxon>Dikarya</taxon>
        <taxon>Ascomycota</taxon>
        <taxon>Pezizomycotina</taxon>
        <taxon>Eurotiomycetes</taxon>
        <taxon>Eurotiomycetidae</taxon>
        <taxon>Eurotiales</taxon>
        <taxon>Aspergillaceae</taxon>
        <taxon>Penicillium</taxon>
    </lineage>
</organism>
<evidence type="ECO:0000313" key="3">
    <source>
        <dbReference type="Proteomes" id="UP001141434"/>
    </source>
</evidence>
<dbReference type="GeneID" id="81390005"/>
<dbReference type="Proteomes" id="UP001141434">
    <property type="component" value="Unassembled WGS sequence"/>
</dbReference>
<protein>
    <submittedName>
        <fullName evidence="2">Uncharacterized protein</fullName>
    </submittedName>
</protein>
<feature type="region of interest" description="Disordered" evidence="1">
    <location>
        <begin position="77"/>
        <end position="174"/>
    </location>
</feature>
<dbReference type="PANTHER" id="PTHR40642">
    <property type="entry name" value="YALI0F31295P"/>
    <property type="match status" value="1"/>
</dbReference>
<feature type="compositionally biased region" description="Polar residues" evidence="1">
    <location>
        <begin position="22"/>
        <end position="35"/>
    </location>
</feature>
<name>A0A9W9KPK4_9EURO</name>
<dbReference type="OrthoDB" id="5422320at2759"/>
<dbReference type="AlphaFoldDB" id="A0A9W9KPK4"/>
<sequence>MQVPTVTLEDLHAFHTKHFPGQPQTLVPPSASDNTAVEEGTDEEDLGSYPDGVKRTLTDEQIRIFRHSEIHALLRARQLQEDDAEYEARRRLSDSASGAEMNPVDEASQAKELAGVGDDGVQAQRQPHPESEAPAGSHESLDYGEDERDAAPVHKKPRAEAQPPFSRRVVSYDD</sequence>
<feature type="region of interest" description="Disordered" evidence="1">
    <location>
        <begin position="18"/>
        <end position="54"/>
    </location>
</feature>
<dbReference type="Pfam" id="PF12720">
    <property type="entry name" value="DUF3807"/>
    <property type="match status" value="1"/>
</dbReference>